<dbReference type="PANTHER" id="PTHR43441:SF11">
    <property type="entry name" value="RIBOSOMAL-PROTEIN-SERINE ACETYLTRANSFERASE"/>
    <property type="match status" value="1"/>
</dbReference>
<proteinExistence type="predicted"/>
<feature type="domain" description="N-acetyltransferase" evidence="2">
    <location>
        <begin position="198"/>
        <end position="363"/>
    </location>
</feature>
<dbReference type="SUPFAM" id="SSF55729">
    <property type="entry name" value="Acyl-CoA N-acyltransferases (Nat)"/>
    <property type="match status" value="2"/>
</dbReference>
<dbReference type="InterPro" id="IPR051908">
    <property type="entry name" value="Ribosomal_N-acetyltransferase"/>
</dbReference>
<sequence>MTVTLRPLDIDDDADRASLIEFLTSNEFPFHVRRRVDVAAVEERIADGDFSAPSHAALRIEDDGNLIGIVVLDDLDDGDPLFDVRLAEKFRGKGLGVQALTALADYVFRAYPDVDRIEGQTRDDNRAMRRSMLRAGFVKEAHYRGGWPTDAGPRDSIAYGLLRSDHESGTVTPLTWDDEAPERAGGPSTAVPIRTDRLTLRPHLQSDTDALFGIYSRPDVVKYLLEEAWSPDTAVEKIRLRTSRNDLDGPAGALALVITRKGVVIGDVAVWWTDRERKVAEIGWVLSPDHAGQGFATEAVSAALNLAFDRFGAHRLVAQMDARNAASAALATRVGMVREGHHRQDWWSKGEWTDTLVYAMLADDRPAA</sequence>
<dbReference type="CDD" id="cd04301">
    <property type="entry name" value="NAT_SF"/>
    <property type="match status" value="1"/>
</dbReference>
<reference evidence="3 4" key="1">
    <citation type="submission" date="2021-03" db="EMBL/GenBank/DDBJ databases">
        <title>Sequencing the genomes of 1000 actinobacteria strains.</title>
        <authorList>
            <person name="Klenk H.-P."/>
        </authorList>
    </citation>
    <scope>NUCLEOTIDE SEQUENCE [LARGE SCALE GENOMIC DNA]</scope>
    <source>
        <strain evidence="3 4">DSM 24221</strain>
    </source>
</reference>
<accession>A0ABS4ZH70</accession>
<dbReference type="PANTHER" id="PTHR43441">
    <property type="entry name" value="RIBOSOMAL-PROTEIN-SERINE ACETYLTRANSFERASE"/>
    <property type="match status" value="1"/>
</dbReference>
<comment type="caution">
    <text evidence="3">The sequence shown here is derived from an EMBL/GenBank/DDBJ whole genome shotgun (WGS) entry which is preliminary data.</text>
</comment>
<organism evidence="3 4">
    <name type="scientific">Microbacterium amylolyticum</name>
    <dbReference type="NCBI Taxonomy" id="936337"/>
    <lineage>
        <taxon>Bacteria</taxon>
        <taxon>Bacillati</taxon>
        <taxon>Actinomycetota</taxon>
        <taxon>Actinomycetes</taxon>
        <taxon>Micrococcales</taxon>
        <taxon>Microbacteriaceae</taxon>
        <taxon>Microbacterium</taxon>
    </lineage>
</organism>
<name>A0ABS4ZH70_9MICO</name>
<evidence type="ECO:0000313" key="3">
    <source>
        <dbReference type="EMBL" id="MBP2436630.1"/>
    </source>
</evidence>
<feature type="domain" description="N-acetyltransferase" evidence="2">
    <location>
        <begin position="3"/>
        <end position="164"/>
    </location>
</feature>
<dbReference type="Gene3D" id="3.40.630.30">
    <property type="match status" value="2"/>
</dbReference>
<dbReference type="Pfam" id="PF13302">
    <property type="entry name" value="Acetyltransf_3"/>
    <property type="match status" value="2"/>
</dbReference>
<evidence type="ECO:0000259" key="2">
    <source>
        <dbReference type="PROSITE" id="PS51186"/>
    </source>
</evidence>
<evidence type="ECO:0000256" key="1">
    <source>
        <dbReference type="SAM" id="MobiDB-lite"/>
    </source>
</evidence>
<keyword evidence="4" id="KW-1185">Reference proteome</keyword>
<dbReference type="RefSeq" id="WP_165135923.1">
    <property type="nucleotide sequence ID" value="NZ_CP049253.1"/>
</dbReference>
<evidence type="ECO:0000313" key="4">
    <source>
        <dbReference type="Proteomes" id="UP001519362"/>
    </source>
</evidence>
<dbReference type="InterPro" id="IPR000182">
    <property type="entry name" value="GNAT_dom"/>
</dbReference>
<dbReference type="EMBL" id="JAGIOL010000001">
    <property type="protein sequence ID" value="MBP2436630.1"/>
    <property type="molecule type" value="Genomic_DNA"/>
</dbReference>
<dbReference type="InterPro" id="IPR016181">
    <property type="entry name" value="Acyl_CoA_acyltransferase"/>
</dbReference>
<dbReference type="Proteomes" id="UP001519362">
    <property type="component" value="Unassembled WGS sequence"/>
</dbReference>
<dbReference type="PROSITE" id="PS51186">
    <property type="entry name" value="GNAT"/>
    <property type="match status" value="2"/>
</dbReference>
<protein>
    <submittedName>
        <fullName evidence="3">RimJ/RimL family protein N-acetyltransferase</fullName>
    </submittedName>
</protein>
<gene>
    <name evidence="3" type="ORF">JOF34_001216</name>
</gene>
<feature type="region of interest" description="Disordered" evidence="1">
    <location>
        <begin position="168"/>
        <end position="190"/>
    </location>
</feature>